<evidence type="ECO:0000256" key="13">
    <source>
        <dbReference type="SAM" id="MobiDB-lite"/>
    </source>
</evidence>
<dbReference type="Gene3D" id="1.20.58.1480">
    <property type="match status" value="1"/>
</dbReference>
<sequence>MADEIGLYIQRVLEEDESSESSESSSGSSHDAPESCQLGDPVRRAEPLVSYDTSLPALHSYLGNDLEELSGRTVLDDDSCQTIPILSLPGVMLIPGQTLPLQLYNPSTIAMMIHIIHSDHTFGLINSRFSGRVFTNAVDTIGTTVEIRSYREEEGEYGVNHLIIKAEGRQRFEVLETRTQSDGIIIGKVRILPELSIGDPGECSKLTSLNKFKIPPPNLNACKMGTPYQCNQLLHRSSHKYNKYDFANYTWFPEFVYKMYDPEVLMNRIKNMIQSWNKTTSSDLMPCNPKEFSYWIAANLPLDDRQRMELLKINEVTHRLRQELKILEECCVLTCRDCLCIIANREDIFSMSLQGPQGTYVNPNGYVHEAITVYKAKGLHLLGRPSTEQSWFPGYAWTIVECEHCNSHMGWRFTAVDKNLKPNKFWALCRSAIQNRISASEEGMDVNV</sequence>
<proteinExistence type="inferred from homology"/>
<dbReference type="FunFam" id="2.30.130.40:FF:000002">
    <property type="entry name" value="Cereblon, isoform CRA_c"/>
    <property type="match status" value="1"/>
</dbReference>
<evidence type="ECO:0000256" key="9">
    <source>
        <dbReference type="ARBA" id="ARBA00023242"/>
    </source>
</evidence>
<dbReference type="EMBL" id="BMAO01009424">
    <property type="protein sequence ID" value="GFR30803.1"/>
    <property type="molecule type" value="Genomic_DNA"/>
</dbReference>
<dbReference type="InterPro" id="IPR034750">
    <property type="entry name" value="CULT"/>
</dbReference>
<evidence type="ECO:0000259" key="14">
    <source>
        <dbReference type="PROSITE" id="PS51787"/>
    </source>
</evidence>
<keyword evidence="9" id="KW-0539">Nucleus</keyword>
<dbReference type="InterPro" id="IPR004910">
    <property type="entry name" value="Yippee/Mis18/Cereblon"/>
</dbReference>
<evidence type="ECO:0000256" key="5">
    <source>
        <dbReference type="ARBA" id="ARBA00022723"/>
    </source>
</evidence>
<evidence type="ECO:0000256" key="1">
    <source>
        <dbReference type="ARBA" id="ARBA00004123"/>
    </source>
</evidence>
<evidence type="ECO:0000259" key="15">
    <source>
        <dbReference type="PROSITE" id="PS51788"/>
    </source>
</evidence>
<dbReference type="Gene3D" id="2.30.130.40">
    <property type="entry name" value="LON domain-like"/>
    <property type="match status" value="1"/>
</dbReference>
<comment type="subunit">
    <text evidence="12">Likely a component of a DCX (DDB1-CUL4-X-box) protein ligase complex. May interact with pic/DDB1.</text>
</comment>
<evidence type="ECO:0000256" key="12">
    <source>
        <dbReference type="ARBA" id="ARBA00046796"/>
    </source>
</evidence>
<evidence type="ECO:0000256" key="4">
    <source>
        <dbReference type="ARBA" id="ARBA00014394"/>
    </source>
</evidence>
<dbReference type="Pfam" id="PF03226">
    <property type="entry name" value="Yippee-Mis18"/>
    <property type="match status" value="1"/>
</dbReference>
<feature type="domain" description="Lon N-terminal" evidence="14">
    <location>
        <begin position="83"/>
        <end position="331"/>
    </location>
</feature>
<dbReference type="PROSITE" id="PS51787">
    <property type="entry name" value="LON_N"/>
    <property type="match status" value="1"/>
</dbReference>
<dbReference type="GO" id="GO:0005634">
    <property type="term" value="C:nucleus"/>
    <property type="evidence" value="ECO:0007669"/>
    <property type="project" value="UniProtKB-SubCell"/>
</dbReference>
<dbReference type="Gene3D" id="2.170.150.20">
    <property type="entry name" value="Peptide methionine sulfoxide reductase"/>
    <property type="match status" value="1"/>
</dbReference>
<dbReference type="Pfam" id="PF02190">
    <property type="entry name" value="LON_substr_bdg"/>
    <property type="match status" value="1"/>
</dbReference>
<dbReference type="PANTHER" id="PTHR46732">
    <property type="entry name" value="ATP-DEPENDENT PROTEASE LA (LON) DOMAIN PROTEIN"/>
    <property type="match status" value="1"/>
</dbReference>
<reference evidence="16" key="1">
    <citation type="submission" date="2020-07" db="EMBL/GenBank/DDBJ databases">
        <title>Multicomponent nature underlies the extraordinary mechanical properties of spider dragline silk.</title>
        <authorList>
            <person name="Kono N."/>
            <person name="Nakamura H."/>
            <person name="Mori M."/>
            <person name="Yoshida Y."/>
            <person name="Ohtoshi R."/>
            <person name="Malay A.D."/>
            <person name="Moran D.A.P."/>
            <person name="Tomita M."/>
            <person name="Numata K."/>
            <person name="Arakawa K."/>
        </authorList>
    </citation>
    <scope>NUCLEOTIDE SEQUENCE</scope>
</reference>
<evidence type="ECO:0000256" key="3">
    <source>
        <dbReference type="ARBA" id="ARBA00005293"/>
    </source>
</evidence>
<accession>A0A8X6JLZ9</accession>
<dbReference type="PANTHER" id="PTHR46732:SF8">
    <property type="entry name" value="ATP-DEPENDENT PROTEASE LA (LON) DOMAIN PROTEIN"/>
    <property type="match status" value="1"/>
</dbReference>
<dbReference type="Proteomes" id="UP000887116">
    <property type="component" value="Unassembled WGS sequence"/>
</dbReference>
<dbReference type="SMART" id="SM00464">
    <property type="entry name" value="LON"/>
    <property type="match status" value="1"/>
</dbReference>
<keyword evidence="8" id="KW-0832">Ubl conjugation</keyword>
<evidence type="ECO:0000256" key="10">
    <source>
        <dbReference type="ARBA" id="ARBA00030079"/>
    </source>
</evidence>
<evidence type="ECO:0000256" key="8">
    <source>
        <dbReference type="ARBA" id="ARBA00022843"/>
    </source>
</evidence>
<feature type="domain" description="CULT" evidence="15">
    <location>
        <begin position="330"/>
        <end position="437"/>
    </location>
</feature>
<dbReference type="InterPro" id="IPR015947">
    <property type="entry name" value="PUA-like_sf"/>
</dbReference>
<dbReference type="InterPro" id="IPR003111">
    <property type="entry name" value="Lon_prtase_N"/>
</dbReference>
<evidence type="ECO:0000256" key="11">
    <source>
        <dbReference type="ARBA" id="ARBA00046075"/>
    </source>
</evidence>
<name>A0A8X6JLZ9_TRICU</name>
<dbReference type="GO" id="GO:0046872">
    <property type="term" value="F:metal ion binding"/>
    <property type="evidence" value="ECO:0007669"/>
    <property type="project" value="UniProtKB-KW"/>
</dbReference>
<dbReference type="PROSITE" id="PS51788">
    <property type="entry name" value="CULT"/>
    <property type="match status" value="1"/>
</dbReference>
<keyword evidence="6" id="KW-0833">Ubl conjugation pathway</keyword>
<evidence type="ECO:0000256" key="7">
    <source>
        <dbReference type="ARBA" id="ARBA00022833"/>
    </source>
</evidence>
<dbReference type="OrthoDB" id="267517at2759"/>
<protein>
    <recommendedName>
        <fullName evidence="4">Protein cereblon</fullName>
    </recommendedName>
    <alternativeName>
        <fullName evidence="10">Protein ohgata</fullName>
    </alternativeName>
</protein>
<feature type="region of interest" description="Disordered" evidence="13">
    <location>
        <begin position="13"/>
        <end position="39"/>
    </location>
</feature>
<evidence type="ECO:0000313" key="16">
    <source>
        <dbReference type="EMBL" id="GFR30803.1"/>
    </source>
</evidence>
<organism evidence="16 17">
    <name type="scientific">Trichonephila clavata</name>
    <name type="common">Joro spider</name>
    <name type="synonym">Nephila clavata</name>
    <dbReference type="NCBI Taxonomy" id="2740835"/>
    <lineage>
        <taxon>Eukaryota</taxon>
        <taxon>Metazoa</taxon>
        <taxon>Ecdysozoa</taxon>
        <taxon>Arthropoda</taxon>
        <taxon>Chelicerata</taxon>
        <taxon>Arachnida</taxon>
        <taxon>Araneae</taxon>
        <taxon>Araneomorphae</taxon>
        <taxon>Entelegynae</taxon>
        <taxon>Araneoidea</taxon>
        <taxon>Nephilidae</taxon>
        <taxon>Trichonephila</taxon>
    </lineage>
</organism>
<keyword evidence="5" id="KW-0479">Metal-binding</keyword>
<comment type="pathway">
    <text evidence="2">Protein modification; protein ubiquitination.</text>
</comment>
<dbReference type="AlphaFoldDB" id="A0A8X6JLZ9"/>
<keyword evidence="17" id="KW-1185">Reference proteome</keyword>
<keyword evidence="7" id="KW-0862">Zinc</keyword>
<comment type="function">
    <text evidence="11">Substrate recognition component of a DCX (DDB1-CUL4-X-box) E3 protein ligase complex that mediates the ubiquitination and subsequent proteasomal degradation of target proteins. Has an essential role in mediating growth by negatively regulating insulin signaling. It also has a role in maintaining presynaptic function in the neuromuscular junction synapses of third-instar larvae.</text>
</comment>
<dbReference type="CDD" id="cd15777">
    <property type="entry name" value="CRBN_C_like"/>
    <property type="match status" value="1"/>
</dbReference>
<evidence type="ECO:0000256" key="2">
    <source>
        <dbReference type="ARBA" id="ARBA00004906"/>
    </source>
</evidence>
<gene>
    <name evidence="16" type="primary">CRBN</name>
    <name evidence="16" type="ORF">TNCT_696622</name>
</gene>
<dbReference type="FunFam" id="2.170.150.20:FF:000005">
    <property type="entry name" value="Blast:Protein cereblon homolog"/>
    <property type="match status" value="1"/>
</dbReference>
<comment type="caution">
    <text evidence="16">The sequence shown here is derived from an EMBL/GenBank/DDBJ whole genome shotgun (WGS) entry which is preliminary data.</text>
</comment>
<comment type="similarity">
    <text evidence="3">Belongs to the CRBN family.</text>
</comment>
<evidence type="ECO:0000313" key="17">
    <source>
        <dbReference type="Proteomes" id="UP000887116"/>
    </source>
</evidence>
<evidence type="ECO:0000256" key="6">
    <source>
        <dbReference type="ARBA" id="ARBA00022786"/>
    </source>
</evidence>
<comment type="subcellular location">
    <subcellularLocation>
        <location evidence="1">Nucleus</location>
    </subcellularLocation>
</comment>
<dbReference type="SUPFAM" id="SSF88697">
    <property type="entry name" value="PUA domain-like"/>
    <property type="match status" value="1"/>
</dbReference>
<dbReference type="InterPro" id="IPR046336">
    <property type="entry name" value="Lon_prtase_N_sf"/>
</dbReference>